<dbReference type="Gene3D" id="2.60.34.10">
    <property type="entry name" value="Substrate Binding Domain Of DNAk, Chain A, domain 1"/>
    <property type="match status" value="1"/>
</dbReference>
<dbReference type="Gene3D" id="3.90.640.10">
    <property type="entry name" value="Actin, Chain A, domain 4"/>
    <property type="match status" value="1"/>
</dbReference>
<organism evidence="8 9">
    <name type="scientific">Polysphondylium violaceum</name>
    <dbReference type="NCBI Taxonomy" id="133409"/>
    <lineage>
        <taxon>Eukaryota</taxon>
        <taxon>Amoebozoa</taxon>
        <taxon>Evosea</taxon>
        <taxon>Eumycetozoa</taxon>
        <taxon>Dictyostelia</taxon>
        <taxon>Dictyosteliales</taxon>
        <taxon>Dictyosteliaceae</taxon>
        <taxon>Polysphondylium</taxon>
    </lineage>
</organism>
<feature type="compositionally biased region" description="Low complexity" evidence="7">
    <location>
        <begin position="845"/>
        <end position="854"/>
    </location>
</feature>
<dbReference type="GO" id="GO:0030968">
    <property type="term" value="P:endoplasmic reticulum unfolded protein response"/>
    <property type="evidence" value="ECO:0007669"/>
    <property type="project" value="TreeGrafter"/>
</dbReference>
<dbReference type="AlphaFoldDB" id="A0A8J4V7T7"/>
<keyword evidence="9" id="KW-1185">Reference proteome</keyword>
<dbReference type="GO" id="GO:0034663">
    <property type="term" value="C:endoplasmic reticulum chaperone complex"/>
    <property type="evidence" value="ECO:0007669"/>
    <property type="project" value="TreeGrafter"/>
</dbReference>
<dbReference type="PRINTS" id="PR00301">
    <property type="entry name" value="HEATSHOCK70"/>
</dbReference>
<evidence type="ECO:0000256" key="4">
    <source>
        <dbReference type="ARBA" id="ARBA00022824"/>
    </source>
</evidence>
<dbReference type="InterPro" id="IPR029047">
    <property type="entry name" value="HSP70_peptide-bd_sf"/>
</dbReference>
<dbReference type="Pfam" id="PF00012">
    <property type="entry name" value="HSP70"/>
    <property type="match status" value="1"/>
</dbReference>
<comment type="subcellular location">
    <subcellularLocation>
        <location evidence="1">Endoplasmic reticulum lumen</location>
    </subcellularLocation>
</comment>
<gene>
    <name evidence="8" type="ORF">CYY_004369</name>
</gene>
<comment type="caution">
    <text evidence="8">The sequence shown here is derived from an EMBL/GenBank/DDBJ whole genome shotgun (WGS) entry which is preliminary data.</text>
</comment>
<evidence type="ECO:0000256" key="3">
    <source>
        <dbReference type="ARBA" id="ARBA00022741"/>
    </source>
</evidence>
<evidence type="ECO:0008006" key="10">
    <source>
        <dbReference type="Google" id="ProtNLM"/>
    </source>
</evidence>
<feature type="compositionally biased region" description="Basic residues" evidence="7">
    <location>
        <begin position="815"/>
        <end position="825"/>
    </location>
</feature>
<dbReference type="SUPFAM" id="SSF53067">
    <property type="entry name" value="Actin-like ATPase domain"/>
    <property type="match status" value="2"/>
</dbReference>
<evidence type="ECO:0000256" key="1">
    <source>
        <dbReference type="ARBA" id="ARBA00004319"/>
    </source>
</evidence>
<keyword evidence="6" id="KW-0143">Chaperone</keyword>
<dbReference type="InterPro" id="IPR029048">
    <property type="entry name" value="HSP70_C_sf"/>
</dbReference>
<keyword evidence="5" id="KW-0067">ATP-binding</keyword>
<name>A0A8J4V7T7_9MYCE</name>
<evidence type="ECO:0000313" key="9">
    <source>
        <dbReference type="Proteomes" id="UP000695562"/>
    </source>
</evidence>
<dbReference type="GO" id="GO:0140662">
    <property type="term" value="F:ATP-dependent protein folding chaperone"/>
    <property type="evidence" value="ECO:0007669"/>
    <property type="project" value="InterPro"/>
</dbReference>
<keyword evidence="2" id="KW-0732">Signal</keyword>
<evidence type="ECO:0000256" key="5">
    <source>
        <dbReference type="ARBA" id="ARBA00022840"/>
    </source>
</evidence>
<dbReference type="GO" id="GO:0005524">
    <property type="term" value="F:ATP binding"/>
    <property type="evidence" value="ECO:0007669"/>
    <property type="project" value="UniProtKB-KW"/>
</dbReference>
<dbReference type="Gene3D" id="3.30.420.40">
    <property type="match status" value="2"/>
</dbReference>
<dbReference type="GO" id="GO:0005788">
    <property type="term" value="C:endoplasmic reticulum lumen"/>
    <property type="evidence" value="ECO:0007669"/>
    <property type="project" value="UniProtKB-SubCell"/>
</dbReference>
<dbReference type="CDD" id="cd10230">
    <property type="entry name" value="ASKHA_NBD_HSP70_HYOU1"/>
    <property type="match status" value="1"/>
</dbReference>
<keyword evidence="3" id="KW-0547">Nucleotide-binding</keyword>
<feature type="region of interest" description="Disordered" evidence="7">
    <location>
        <begin position="454"/>
        <end position="474"/>
    </location>
</feature>
<accession>A0A8J4V7T7</accession>
<evidence type="ECO:0000256" key="7">
    <source>
        <dbReference type="SAM" id="MobiDB-lite"/>
    </source>
</evidence>
<dbReference type="EMBL" id="AJWJ01000153">
    <property type="protein sequence ID" value="KAF2074309.1"/>
    <property type="molecule type" value="Genomic_DNA"/>
</dbReference>
<dbReference type="InterPro" id="IPR018181">
    <property type="entry name" value="Heat_shock_70_CS"/>
</dbReference>
<evidence type="ECO:0000313" key="8">
    <source>
        <dbReference type="EMBL" id="KAF2074309.1"/>
    </source>
</evidence>
<dbReference type="InterPro" id="IPR043129">
    <property type="entry name" value="ATPase_NBD"/>
</dbReference>
<protein>
    <recommendedName>
        <fullName evidence="10">Heat shock protein 70 family member</fullName>
    </recommendedName>
</protein>
<dbReference type="FunFam" id="3.90.640.10:FF:000004">
    <property type="entry name" value="Heat shock 70 kDa protein 4"/>
    <property type="match status" value="1"/>
</dbReference>
<dbReference type="Proteomes" id="UP000695562">
    <property type="component" value="Unassembled WGS sequence"/>
</dbReference>
<dbReference type="SUPFAM" id="SSF100934">
    <property type="entry name" value="Heat shock protein 70kD (HSP70), C-terminal subdomain"/>
    <property type="match status" value="1"/>
</dbReference>
<reference evidence="8" key="1">
    <citation type="submission" date="2020-01" db="EMBL/GenBank/DDBJ databases">
        <title>Development of genomics and gene disruption for Polysphondylium violaceum indicates a role for the polyketide synthase stlB in stalk morphogenesis.</title>
        <authorList>
            <person name="Narita B."/>
            <person name="Kawabe Y."/>
            <person name="Kin K."/>
            <person name="Saito T."/>
            <person name="Gibbs R."/>
            <person name="Kuspa A."/>
            <person name="Muzny D."/>
            <person name="Queller D."/>
            <person name="Richards S."/>
            <person name="Strassman J."/>
            <person name="Sucgang R."/>
            <person name="Worley K."/>
            <person name="Schaap P."/>
        </authorList>
    </citation>
    <scope>NUCLEOTIDE SEQUENCE</scope>
    <source>
        <strain evidence="8">QSvi11</strain>
    </source>
</reference>
<sequence length="891" mass="101047">MNNNCCKINNIVSSKMMKMMLMIFGIIFMIQCINANVIGIDLGSQTFKVALIKTGNFDIVLNEQSGRKTISSIGWFRNERVFSADSFGLWARNPQQTYNLITPFLGTQYQDGYVQKVGGGILGYSVSNDTDRNTFAIRYDDQVNYSPEELTGMLLERIRELTTLYSGIRIKDCVITIPAFLNQQQRQALLDAAQLAGLNVLSLVHDSNAAAINYAMDRTFDEKNQTVIIYDMGAKYTRLSLVEYSSHVESIKGSAKNKTVTSIIVKDLAWDDSLGGYDFDLVIVNYFKSLIKKNHPNFNVDDAKVTIKLLKECTKAKETLSVNQQAGIHIGGLIDDNDFSATITKQKFEELIAPLVERAIKPLKKIIESTGLKQEQIDLIELVGGGTRVPAIQQALREYMKREVLDKHMNGDEAMANGAVFYAASLTTYFRVKDIRLKDISPVGYNVEIIQSNPTTTEETTTEEGAADEKKSSVTQLFKPHSRLNIKKTMSFNTDSSFKLNVTSPEPFNNIALYSISAIPVASDKLNFTGKPKVHCSFRLNTNGMIVLEKAEAEITVTTIKTKNIKSQDKSLENSSTEENKETEAPEPAKVETELVTKVQRVPLTVDIEYMTVKPLDKEMMQQASKKLLEWDTKDKDLKALRKEMNNLEAFIYETRGELEFNDEYQACSTQQERDTLMEELNKANEWYSEALDNGVADIEQYKTQLKDIKKKASVISHRVHQKQQVPSELVGLEKAIMKFQPLVNNIAKDYNLTIEEMMDFSSKFDIIKKWTEDKKEEISKEEIDYTKDLSFSTSDIRYKIYELEKMAKDMIKKKIRIPPKKATPKSKPNTTEEKPTEAGEPTPNVEQNGGSEENVNEEQEQQQQQQQPQQENNENNNNNENTHTNTHDEL</sequence>
<proteinExistence type="predicted"/>
<feature type="region of interest" description="Disordered" evidence="7">
    <location>
        <begin position="566"/>
        <end position="589"/>
    </location>
</feature>
<dbReference type="Gene3D" id="1.20.1270.10">
    <property type="match status" value="1"/>
</dbReference>
<keyword evidence="4" id="KW-0256">Endoplasmic reticulum</keyword>
<evidence type="ECO:0000256" key="2">
    <source>
        <dbReference type="ARBA" id="ARBA00022729"/>
    </source>
</evidence>
<dbReference type="PANTHER" id="PTHR45639">
    <property type="entry name" value="HSC70CB, ISOFORM G-RELATED"/>
    <property type="match status" value="1"/>
</dbReference>
<dbReference type="PANTHER" id="PTHR45639:SF3">
    <property type="entry name" value="HYPOXIA UP-REGULATED PROTEIN 1"/>
    <property type="match status" value="1"/>
</dbReference>
<dbReference type="InterPro" id="IPR013126">
    <property type="entry name" value="Hsp_70_fam"/>
</dbReference>
<evidence type="ECO:0000256" key="6">
    <source>
        <dbReference type="ARBA" id="ARBA00023186"/>
    </source>
</evidence>
<dbReference type="PROSITE" id="PS01036">
    <property type="entry name" value="HSP70_3"/>
    <property type="match status" value="1"/>
</dbReference>
<dbReference type="Gene3D" id="3.30.30.30">
    <property type="match status" value="1"/>
</dbReference>
<feature type="region of interest" description="Disordered" evidence="7">
    <location>
        <begin position="815"/>
        <end position="891"/>
    </location>
</feature>
<dbReference type="OrthoDB" id="10262720at2759"/>
<feature type="compositionally biased region" description="Low complexity" evidence="7">
    <location>
        <begin position="862"/>
        <end position="882"/>
    </location>
</feature>